<sequence length="335" mass="36714">MGAAHRTTMHGARCVVLVLVLVLALPVALKDTGAPVASLVPPVPGVPRPVVVMVLNSAYTRVFENFIRAPGAHHLAAWETHIICTDRATAVSLAKLGWRCQDTVKTGRSAAQVYTRRIPYVAHLVHLGRDVLITDVDAIWLGDPLPDIMATQAGIIGSRGRSPHLDWGASLCMGFIFFRGSDPLVRAAMPVLTEPMREDQTDFNHNMQRERLVWDEGRVRFVDSIDTSFGTLRPKNANAGHAGLRVAMLPHKSYVRICEDKVDYSTVIIAHCHSRGKRAHLKVQSLGAKNLWYIPEKGRPDIDPHPPMPQPGTARWSAFVAQQRAPASNASAPSP</sequence>
<proteinExistence type="predicted"/>
<dbReference type="OMA" id="WETHIIC"/>
<evidence type="ECO:0000313" key="4">
    <source>
        <dbReference type="Proteomes" id="UP000751190"/>
    </source>
</evidence>
<feature type="signal peptide" evidence="1">
    <location>
        <begin position="1"/>
        <end position="24"/>
    </location>
</feature>
<dbReference type="OrthoDB" id="206835at2759"/>
<evidence type="ECO:0000256" key="1">
    <source>
        <dbReference type="SAM" id="SignalP"/>
    </source>
</evidence>
<accession>A0A8J6CCA2</accession>
<protein>
    <recommendedName>
        <fullName evidence="2">Nucleotide-diphospho-sugar transferase domain-containing protein</fullName>
    </recommendedName>
</protein>
<name>A0A8J6CCA2_DIALT</name>
<keyword evidence="4" id="KW-1185">Reference proteome</keyword>
<evidence type="ECO:0000313" key="3">
    <source>
        <dbReference type="EMBL" id="KAG8464570.1"/>
    </source>
</evidence>
<dbReference type="AlphaFoldDB" id="A0A8J6CCA2"/>
<evidence type="ECO:0000259" key="2">
    <source>
        <dbReference type="Pfam" id="PF03407"/>
    </source>
</evidence>
<gene>
    <name evidence="3" type="ORF">KFE25_009938</name>
</gene>
<reference evidence="3" key="1">
    <citation type="submission" date="2021-05" db="EMBL/GenBank/DDBJ databases">
        <title>The genome of the haptophyte Pavlova lutheri (Diacronema luteri, Pavlovales) - a model for lipid biosynthesis in eukaryotic algae.</title>
        <authorList>
            <person name="Hulatt C.J."/>
            <person name="Posewitz M.C."/>
        </authorList>
    </citation>
    <scope>NUCLEOTIDE SEQUENCE</scope>
    <source>
        <strain evidence="3">NIVA-4/92</strain>
    </source>
</reference>
<dbReference type="Pfam" id="PF03407">
    <property type="entry name" value="Nucleotid_trans"/>
    <property type="match status" value="1"/>
</dbReference>
<feature type="domain" description="Nucleotide-diphospho-sugar transferase" evidence="2">
    <location>
        <begin position="106"/>
        <end position="259"/>
    </location>
</feature>
<dbReference type="Proteomes" id="UP000751190">
    <property type="component" value="Unassembled WGS sequence"/>
</dbReference>
<keyword evidence="1" id="KW-0732">Signal</keyword>
<organism evidence="3 4">
    <name type="scientific">Diacronema lutheri</name>
    <name type="common">Unicellular marine alga</name>
    <name type="synonym">Monochrysis lutheri</name>
    <dbReference type="NCBI Taxonomy" id="2081491"/>
    <lineage>
        <taxon>Eukaryota</taxon>
        <taxon>Haptista</taxon>
        <taxon>Haptophyta</taxon>
        <taxon>Pavlovophyceae</taxon>
        <taxon>Pavlovales</taxon>
        <taxon>Pavlovaceae</taxon>
        <taxon>Diacronema</taxon>
    </lineage>
</organism>
<dbReference type="InterPro" id="IPR005069">
    <property type="entry name" value="Nucl-diP-sugar_transferase"/>
</dbReference>
<dbReference type="EMBL" id="JAGTXO010000012">
    <property type="protein sequence ID" value="KAG8464570.1"/>
    <property type="molecule type" value="Genomic_DNA"/>
</dbReference>
<feature type="chain" id="PRO_5035206495" description="Nucleotide-diphospho-sugar transferase domain-containing protein" evidence="1">
    <location>
        <begin position="25"/>
        <end position="335"/>
    </location>
</feature>
<comment type="caution">
    <text evidence="3">The sequence shown here is derived from an EMBL/GenBank/DDBJ whole genome shotgun (WGS) entry which is preliminary data.</text>
</comment>